<organism evidence="7 8">
    <name type="scientific">Euplotes crassus</name>
    <dbReference type="NCBI Taxonomy" id="5936"/>
    <lineage>
        <taxon>Eukaryota</taxon>
        <taxon>Sar</taxon>
        <taxon>Alveolata</taxon>
        <taxon>Ciliophora</taxon>
        <taxon>Intramacronucleata</taxon>
        <taxon>Spirotrichea</taxon>
        <taxon>Hypotrichia</taxon>
        <taxon>Euplotida</taxon>
        <taxon>Euplotidae</taxon>
        <taxon>Moneuplotes</taxon>
    </lineage>
</organism>
<evidence type="ECO:0000256" key="4">
    <source>
        <dbReference type="ARBA" id="ARBA00023136"/>
    </source>
</evidence>
<sequence>MAFQIEDGFKNIPGANYKRMEITHENAGIAEKEGKSTVFVCSVNTINTVFGGAILTLPYTMLQCGLILGTGSFLLSFLIGLICAKLLLELKESTGYSCYASIAFECIGRGGLILTNILISIMCLGVPVIFIVVFADAATPLIEEIFKVQYSYTREFVIALNAIVVSWFCFSREVHNLRIASYTSISCVCLFCYVIFHILLTHWEELDTNLSDHLSSKGNGFGLTIPNIILAFGFHPCFFPIYNSLKPNLKNSTNGMKFATIAFIFTFIVYISVCCCALLIFGDGMKSDILKNISLTNYEYSRFILVVYLVISLMHMPMVFFSGKEAFINLYIELRYQKISNYCQKIRSDSELRAQLIEMEHKSKCFVKEMRNIEYYFLTTIVFATTFATAYMVTDLGQISAFLGSSASFLTCFFMPAGFYLVLCPNKPWLKYVSWWIIAMSAAFITYLGYECVKILI</sequence>
<feature type="transmembrane region" description="Helical" evidence="5">
    <location>
        <begin position="223"/>
        <end position="245"/>
    </location>
</feature>
<keyword evidence="3 5" id="KW-1133">Transmembrane helix</keyword>
<evidence type="ECO:0000313" key="8">
    <source>
        <dbReference type="Proteomes" id="UP001295684"/>
    </source>
</evidence>
<feature type="transmembrane region" description="Helical" evidence="5">
    <location>
        <begin position="373"/>
        <end position="393"/>
    </location>
</feature>
<feature type="domain" description="Amino acid transporter transmembrane" evidence="6">
    <location>
        <begin position="35"/>
        <end position="450"/>
    </location>
</feature>
<dbReference type="PANTHER" id="PTHR22950">
    <property type="entry name" value="AMINO ACID TRANSPORTER"/>
    <property type="match status" value="1"/>
</dbReference>
<evidence type="ECO:0000313" key="7">
    <source>
        <dbReference type="EMBL" id="CAI2368531.1"/>
    </source>
</evidence>
<evidence type="ECO:0000256" key="2">
    <source>
        <dbReference type="ARBA" id="ARBA00022692"/>
    </source>
</evidence>
<feature type="transmembrane region" description="Helical" evidence="5">
    <location>
        <begin position="257"/>
        <end position="280"/>
    </location>
</feature>
<dbReference type="AlphaFoldDB" id="A0AAD1XF04"/>
<comment type="subcellular location">
    <subcellularLocation>
        <location evidence="1">Membrane</location>
        <topology evidence="1">Multi-pass membrane protein</topology>
    </subcellularLocation>
</comment>
<feature type="transmembrane region" description="Helical" evidence="5">
    <location>
        <begin position="429"/>
        <end position="450"/>
    </location>
</feature>
<feature type="transmembrane region" description="Helical" evidence="5">
    <location>
        <begin position="152"/>
        <end position="170"/>
    </location>
</feature>
<feature type="transmembrane region" description="Helical" evidence="5">
    <location>
        <begin position="38"/>
        <end position="60"/>
    </location>
</feature>
<evidence type="ECO:0000256" key="3">
    <source>
        <dbReference type="ARBA" id="ARBA00022989"/>
    </source>
</evidence>
<dbReference type="Pfam" id="PF01490">
    <property type="entry name" value="Aa_trans"/>
    <property type="match status" value="1"/>
</dbReference>
<feature type="transmembrane region" description="Helical" evidence="5">
    <location>
        <begin position="399"/>
        <end position="422"/>
    </location>
</feature>
<feature type="transmembrane region" description="Helical" evidence="5">
    <location>
        <begin position="109"/>
        <end position="132"/>
    </location>
</feature>
<dbReference type="InterPro" id="IPR013057">
    <property type="entry name" value="AA_transpt_TM"/>
</dbReference>
<protein>
    <recommendedName>
        <fullName evidence="6">Amino acid transporter transmembrane domain-containing protein</fullName>
    </recommendedName>
</protein>
<accession>A0AAD1XF04</accession>
<name>A0AAD1XF04_EUPCR</name>
<proteinExistence type="predicted"/>
<evidence type="ECO:0000256" key="5">
    <source>
        <dbReference type="SAM" id="Phobius"/>
    </source>
</evidence>
<feature type="transmembrane region" description="Helical" evidence="5">
    <location>
        <begin position="300"/>
        <end position="321"/>
    </location>
</feature>
<evidence type="ECO:0000256" key="1">
    <source>
        <dbReference type="ARBA" id="ARBA00004141"/>
    </source>
</evidence>
<dbReference type="EMBL" id="CAMPGE010009664">
    <property type="protein sequence ID" value="CAI2368531.1"/>
    <property type="molecule type" value="Genomic_DNA"/>
</dbReference>
<comment type="caution">
    <text evidence="7">The sequence shown here is derived from an EMBL/GenBank/DDBJ whole genome shotgun (WGS) entry which is preliminary data.</text>
</comment>
<keyword evidence="4 5" id="KW-0472">Membrane</keyword>
<gene>
    <name evidence="7" type="ORF">ECRASSUSDP1_LOCUS9824</name>
</gene>
<dbReference type="Proteomes" id="UP001295684">
    <property type="component" value="Unassembled WGS sequence"/>
</dbReference>
<dbReference type="PANTHER" id="PTHR22950:SF671">
    <property type="entry name" value="CHROMOSOME UNDETERMINED SCAFFOLD_75, WHOLE GENOME SHOTGUN SEQUENCE"/>
    <property type="match status" value="1"/>
</dbReference>
<keyword evidence="2 5" id="KW-0812">Transmembrane</keyword>
<feature type="transmembrane region" description="Helical" evidence="5">
    <location>
        <begin position="66"/>
        <end position="88"/>
    </location>
</feature>
<dbReference type="GO" id="GO:0016020">
    <property type="term" value="C:membrane"/>
    <property type="evidence" value="ECO:0007669"/>
    <property type="project" value="UniProtKB-SubCell"/>
</dbReference>
<evidence type="ECO:0000259" key="6">
    <source>
        <dbReference type="Pfam" id="PF01490"/>
    </source>
</evidence>
<reference evidence="7" key="1">
    <citation type="submission" date="2023-07" db="EMBL/GenBank/DDBJ databases">
        <authorList>
            <consortium name="AG Swart"/>
            <person name="Singh M."/>
            <person name="Singh A."/>
            <person name="Seah K."/>
            <person name="Emmerich C."/>
        </authorList>
    </citation>
    <scope>NUCLEOTIDE SEQUENCE</scope>
    <source>
        <strain evidence="7">DP1</strain>
    </source>
</reference>
<dbReference type="GO" id="GO:0015179">
    <property type="term" value="F:L-amino acid transmembrane transporter activity"/>
    <property type="evidence" value="ECO:0007669"/>
    <property type="project" value="TreeGrafter"/>
</dbReference>
<keyword evidence="8" id="KW-1185">Reference proteome</keyword>
<feature type="transmembrane region" description="Helical" evidence="5">
    <location>
        <begin position="182"/>
        <end position="203"/>
    </location>
</feature>